<feature type="compositionally biased region" description="Basic and acidic residues" evidence="1">
    <location>
        <begin position="27"/>
        <end position="39"/>
    </location>
</feature>
<dbReference type="Proteomes" id="UP001363151">
    <property type="component" value="Unassembled WGS sequence"/>
</dbReference>
<dbReference type="Gene3D" id="3.30.1330.60">
    <property type="entry name" value="OmpA-like domain"/>
    <property type="match status" value="1"/>
</dbReference>
<comment type="caution">
    <text evidence="2">The sequence shown here is derived from an EMBL/GenBank/DDBJ whole genome shotgun (WGS) entry which is preliminary data.</text>
</comment>
<evidence type="ECO:0008006" key="4">
    <source>
        <dbReference type="Google" id="ProtNLM"/>
    </source>
</evidence>
<dbReference type="SUPFAM" id="SSF103088">
    <property type="entry name" value="OmpA-like"/>
    <property type="match status" value="1"/>
</dbReference>
<feature type="compositionally biased region" description="Polar residues" evidence="1">
    <location>
        <begin position="368"/>
        <end position="382"/>
    </location>
</feature>
<sequence>MDPFPLFSPGLPRGSCGASNIFTAEEEASHADAKTREEASLSVDSDAAPKEALADATNGAAPLMSPSPLKPPPPTPAAPSPVAPPAAPSPQKELFVDDMPPSTTKKRRASVVALEGRGHVESERETRSASAPPVFAPAPAPARSAAEAAARRASLERAEAAAALEAASTIPALADDDDAARGRRPAKCRKSLEGLRRQKGRVAALRDGHLAQIEAERQLKLSKARTEGLGAGRRLAPGAGGGVGPRPPSVAPADRRRSSVALNVGAKRLWLSEDVQFAGNATEIKPESLELIDQLAAVLTPHENVDGLVLQGHTNSKCGLDCDGTTVCANDTCQRTFGASGGADSLLSCFCYDENIGRDSPSFERTEVSSSNTQRGPSPGAT</sequence>
<dbReference type="InterPro" id="IPR036737">
    <property type="entry name" value="OmpA-like_sf"/>
</dbReference>
<organism evidence="2 3">
    <name type="scientific">Aureococcus anophagefferens</name>
    <name type="common">Harmful bloom alga</name>
    <dbReference type="NCBI Taxonomy" id="44056"/>
    <lineage>
        <taxon>Eukaryota</taxon>
        <taxon>Sar</taxon>
        <taxon>Stramenopiles</taxon>
        <taxon>Ochrophyta</taxon>
        <taxon>Pelagophyceae</taxon>
        <taxon>Pelagomonadales</taxon>
        <taxon>Pelagomonadaceae</taxon>
        <taxon>Aureococcus</taxon>
    </lineage>
</organism>
<feature type="region of interest" description="Disordered" evidence="1">
    <location>
        <begin position="161"/>
        <end position="187"/>
    </location>
</feature>
<feature type="compositionally biased region" description="Basic and acidic residues" evidence="1">
    <location>
        <begin position="116"/>
        <end position="127"/>
    </location>
</feature>
<name>A0ABR1FQF5_AURAN</name>
<protein>
    <recommendedName>
        <fullName evidence="4">OmpA-like domain-containing protein</fullName>
    </recommendedName>
</protein>
<feature type="compositionally biased region" description="Pro residues" evidence="1">
    <location>
        <begin position="68"/>
        <end position="88"/>
    </location>
</feature>
<feature type="region of interest" description="Disordered" evidence="1">
    <location>
        <begin position="360"/>
        <end position="382"/>
    </location>
</feature>
<dbReference type="EMBL" id="JBBJCI010000290">
    <property type="protein sequence ID" value="KAK7235734.1"/>
    <property type="molecule type" value="Genomic_DNA"/>
</dbReference>
<reference evidence="2 3" key="1">
    <citation type="submission" date="2024-03" db="EMBL/GenBank/DDBJ databases">
        <title>Aureococcus anophagefferens CCMP1851 and Kratosvirus quantuckense: Draft genome of a second virus-susceptible host strain in the model system.</title>
        <authorList>
            <person name="Chase E."/>
            <person name="Truchon A.R."/>
            <person name="Schepens W."/>
            <person name="Wilhelm S.W."/>
        </authorList>
    </citation>
    <scope>NUCLEOTIDE SEQUENCE [LARGE SCALE GENOMIC DNA]</scope>
    <source>
        <strain evidence="2 3">CCMP1851</strain>
    </source>
</reference>
<feature type="compositionally biased region" description="Low complexity" evidence="1">
    <location>
        <begin position="161"/>
        <end position="173"/>
    </location>
</feature>
<accession>A0ABR1FQF5</accession>
<feature type="region of interest" description="Disordered" evidence="1">
    <location>
        <begin position="26"/>
        <end position="142"/>
    </location>
</feature>
<evidence type="ECO:0000313" key="2">
    <source>
        <dbReference type="EMBL" id="KAK7235734.1"/>
    </source>
</evidence>
<proteinExistence type="predicted"/>
<evidence type="ECO:0000256" key="1">
    <source>
        <dbReference type="SAM" id="MobiDB-lite"/>
    </source>
</evidence>
<feature type="region of interest" description="Disordered" evidence="1">
    <location>
        <begin position="231"/>
        <end position="257"/>
    </location>
</feature>
<gene>
    <name evidence="2" type="ORF">SO694_000671103</name>
</gene>
<evidence type="ECO:0000313" key="3">
    <source>
        <dbReference type="Proteomes" id="UP001363151"/>
    </source>
</evidence>
<keyword evidence="3" id="KW-1185">Reference proteome</keyword>